<name>K0KXR7_WICCF</name>
<dbReference type="InParanoid" id="K0KXR7"/>
<dbReference type="Proteomes" id="UP000009328">
    <property type="component" value="Unassembled WGS sequence"/>
</dbReference>
<sequence>MPKEPFLGILQVNTTFHRPPGDVGNLSTWNIPIKIKIVEEASGDAVVKTSKNYSDEFVSHWIKAAKEFVDEGAIALITSCGFLATIHPRLQSEIPIPVGTSALLQIPIAQALIHPKKKLGIITFDADNLGKEHLIAVGVDYDVPIVGVKRGGEFQQILRKGKEYDFKAIETEVLEAVDTLIRNHDIGGIILECTNIPPFKNAIYKKTGLPIWDIITLGNYLYEVSLPKNYN</sequence>
<evidence type="ECO:0008006" key="3">
    <source>
        <dbReference type="Google" id="ProtNLM"/>
    </source>
</evidence>
<dbReference type="HOGENOM" id="CLU_093553_0_0_1"/>
<dbReference type="eggNOG" id="ENOG502RZWQ">
    <property type="taxonomic scope" value="Eukaryota"/>
</dbReference>
<organism evidence="1 2">
    <name type="scientific">Wickerhamomyces ciferrii (strain ATCC 14091 / BCRC 22168 / CBS 111 / JCM 3599 / NBRC 0793 / NRRL Y-1031 F-60-10)</name>
    <name type="common">Yeast</name>
    <name type="synonym">Pichia ciferrii</name>
    <dbReference type="NCBI Taxonomy" id="1206466"/>
    <lineage>
        <taxon>Eukaryota</taxon>
        <taxon>Fungi</taxon>
        <taxon>Dikarya</taxon>
        <taxon>Ascomycota</taxon>
        <taxon>Saccharomycotina</taxon>
        <taxon>Saccharomycetes</taxon>
        <taxon>Phaffomycetales</taxon>
        <taxon>Wickerhamomycetaceae</taxon>
        <taxon>Wickerhamomyces</taxon>
    </lineage>
</organism>
<reference evidence="1 2" key="1">
    <citation type="journal article" date="2012" name="Eukaryot. Cell">
        <title>Draft genome sequence of Wickerhamomyces ciferrii NRRL Y-1031 F-60-10.</title>
        <authorList>
            <person name="Schneider J."/>
            <person name="Andrea H."/>
            <person name="Blom J."/>
            <person name="Jaenicke S."/>
            <person name="Ruckert C."/>
            <person name="Schorsch C."/>
            <person name="Szczepanowski R."/>
            <person name="Farwick M."/>
            <person name="Goesmann A."/>
            <person name="Puhler A."/>
            <person name="Schaffer S."/>
            <person name="Tauch A."/>
            <person name="Kohler T."/>
            <person name="Brinkrolf K."/>
        </authorList>
    </citation>
    <scope>NUCLEOTIDE SEQUENCE [LARGE SCALE GENOMIC DNA]</scope>
    <source>
        <strain evidence="2">ATCC 14091 / BCRC 22168 / CBS 111 / JCM 3599 / NBRC 0793 / NRRL Y-1031 F-60-10</strain>
    </source>
</reference>
<protein>
    <recommendedName>
        <fullName evidence="3">Aspartate/glutamate racemase family protein</fullName>
    </recommendedName>
</protein>
<dbReference type="AlphaFoldDB" id="K0KXR7"/>
<accession>K0KXR7</accession>
<dbReference type="EMBL" id="CAIF01000216">
    <property type="protein sequence ID" value="CCH45858.1"/>
    <property type="molecule type" value="Genomic_DNA"/>
</dbReference>
<dbReference type="NCBIfam" id="NF005679">
    <property type="entry name" value="PRK07475.1"/>
    <property type="match status" value="1"/>
</dbReference>
<proteinExistence type="predicted"/>
<keyword evidence="2" id="KW-1185">Reference proteome</keyword>
<evidence type="ECO:0000313" key="1">
    <source>
        <dbReference type="EMBL" id="CCH45858.1"/>
    </source>
</evidence>
<gene>
    <name evidence="1" type="ORF">BN7_5445</name>
</gene>
<evidence type="ECO:0000313" key="2">
    <source>
        <dbReference type="Proteomes" id="UP000009328"/>
    </source>
</evidence>
<comment type="caution">
    <text evidence="1">The sequence shown here is derived from an EMBL/GenBank/DDBJ whole genome shotgun (WGS) entry which is preliminary data.</text>
</comment>